<evidence type="ECO:0000256" key="1">
    <source>
        <dbReference type="SAM" id="SignalP"/>
    </source>
</evidence>
<dbReference type="AlphaFoldDB" id="A0A6N3C199"/>
<reference evidence="2" key="1">
    <citation type="submission" date="2019-11" db="EMBL/GenBank/DDBJ databases">
        <authorList>
            <person name="Feng L."/>
        </authorList>
    </citation>
    <scope>NUCLEOTIDE SEQUENCE</scope>
    <source>
        <strain evidence="2">VdisparLFYP95</strain>
    </source>
</reference>
<proteinExistence type="predicted"/>
<feature type="signal peptide" evidence="1">
    <location>
        <begin position="1"/>
        <end position="25"/>
    </location>
</feature>
<evidence type="ECO:0000313" key="2">
    <source>
        <dbReference type="EMBL" id="VYU06703.1"/>
    </source>
</evidence>
<keyword evidence="1" id="KW-0732">Signal</keyword>
<gene>
    <name evidence="2" type="ORF">VDLFYP95_01425</name>
</gene>
<dbReference type="EMBL" id="CACRUF010000032">
    <property type="protein sequence ID" value="VYU06703.1"/>
    <property type="molecule type" value="Genomic_DNA"/>
</dbReference>
<sequence>MRALNKKLMTLACATCLTVGMGAVACADTVDLGYGLYGSTSPTVKAVEVIHVPTDAKLRNNEQSQIISAANKAAMDAVNVNFKLHAPVPVTPMKGDNLDGFSYYQLQGTDKQGHHVGELLVINYSKNAIDQVIGMAKTVVAKGTDVKTAAENSSDSKSVEFYSKELAQEKLQNLKGNTIEGAKLAKDLKMINDKLPTQIMGAFDKMLATDKKSSPKSIEEFRSYVDFMAKQVSLDATHVAYKPVQTRYGTAVTGDLRGSLIYDGFRNTDSLIGYAVPTDKGVSLQILMSDDSSYDYWANELNHMYQTQSLKGGK</sequence>
<accession>A0A6N3C199</accession>
<organism evidence="2">
    <name type="scientific">Veillonella dispar</name>
    <dbReference type="NCBI Taxonomy" id="39778"/>
    <lineage>
        <taxon>Bacteria</taxon>
        <taxon>Bacillati</taxon>
        <taxon>Bacillota</taxon>
        <taxon>Negativicutes</taxon>
        <taxon>Veillonellales</taxon>
        <taxon>Veillonellaceae</taxon>
        <taxon>Veillonella</taxon>
    </lineage>
</organism>
<dbReference type="RefSeq" id="WP_156719649.1">
    <property type="nucleotide sequence ID" value="NZ_CACRUF010000032.1"/>
</dbReference>
<protein>
    <submittedName>
        <fullName evidence="2">Uncharacterized protein</fullName>
    </submittedName>
</protein>
<name>A0A6N3C199_9FIRM</name>
<feature type="chain" id="PRO_5038534039" evidence="1">
    <location>
        <begin position="26"/>
        <end position="314"/>
    </location>
</feature>
<dbReference type="PROSITE" id="PS51257">
    <property type="entry name" value="PROKAR_LIPOPROTEIN"/>
    <property type="match status" value="1"/>
</dbReference>